<evidence type="ECO:0000256" key="1">
    <source>
        <dbReference type="SAM" id="MobiDB-lite"/>
    </source>
</evidence>
<keyword evidence="2" id="KW-0812">Transmembrane</keyword>
<feature type="region of interest" description="Disordered" evidence="1">
    <location>
        <begin position="66"/>
        <end position="115"/>
    </location>
</feature>
<proteinExistence type="predicted"/>
<keyword evidence="2" id="KW-0472">Membrane</keyword>
<reference evidence="3" key="2">
    <citation type="submission" date="2023-02" db="EMBL/GenBank/DDBJ databases">
        <authorList>
            <person name="Sun Q."/>
            <person name="Mori K."/>
        </authorList>
    </citation>
    <scope>NUCLEOTIDE SEQUENCE</scope>
    <source>
        <strain evidence="3">NBRC 112290</strain>
    </source>
</reference>
<evidence type="ECO:0000313" key="3">
    <source>
        <dbReference type="EMBL" id="GMA32403.1"/>
    </source>
</evidence>
<dbReference type="AlphaFoldDB" id="A0AA37XFP1"/>
<feature type="compositionally biased region" description="Low complexity" evidence="1">
    <location>
        <begin position="81"/>
        <end position="96"/>
    </location>
</feature>
<sequence length="115" mass="12178">MPVLRYSLLRLAALLASFGLFYLIGMRGWPWLIVSVLVAGAVSYLTLRGQRDAAVGSLAARAAAVDDPVRGQDEDAEDAALDALDAAEQRPVTQQVPPTPTTPPPGPGDTQEPRV</sequence>
<feature type="transmembrane region" description="Helical" evidence="2">
    <location>
        <begin position="7"/>
        <end position="24"/>
    </location>
</feature>
<comment type="caution">
    <text evidence="3">The sequence shown here is derived from an EMBL/GenBank/DDBJ whole genome shotgun (WGS) entry which is preliminary data.</text>
</comment>
<evidence type="ECO:0000256" key="2">
    <source>
        <dbReference type="SAM" id="Phobius"/>
    </source>
</evidence>
<feature type="compositionally biased region" description="Pro residues" evidence="1">
    <location>
        <begin position="97"/>
        <end position="107"/>
    </location>
</feature>
<organism evidence="3 4">
    <name type="scientific">Litorihabitans aurantiacus</name>
    <dbReference type="NCBI Taxonomy" id="1930061"/>
    <lineage>
        <taxon>Bacteria</taxon>
        <taxon>Bacillati</taxon>
        <taxon>Actinomycetota</taxon>
        <taxon>Actinomycetes</taxon>
        <taxon>Micrococcales</taxon>
        <taxon>Beutenbergiaceae</taxon>
        <taxon>Litorihabitans</taxon>
    </lineage>
</organism>
<keyword evidence="2" id="KW-1133">Transmembrane helix</keyword>
<gene>
    <name evidence="3" type="ORF">GCM10025875_23950</name>
</gene>
<keyword evidence="4" id="KW-1185">Reference proteome</keyword>
<evidence type="ECO:0008006" key="5">
    <source>
        <dbReference type="Google" id="ProtNLM"/>
    </source>
</evidence>
<protein>
    <recommendedName>
        <fullName evidence="5">DUF4229 domain-containing protein</fullName>
    </recommendedName>
</protein>
<evidence type="ECO:0000313" key="4">
    <source>
        <dbReference type="Proteomes" id="UP001157161"/>
    </source>
</evidence>
<accession>A0AA37XFP1</accession>
<dbReference type="RefSeq" id="WP_284251100.1">
    <property type="nucleotide sequence ID" value="NZ_BSUM01000001.1"/>
</dbReference>
<dbReference type="Proteomes" id="UP001157161">
    <property type="component" value="Unassembled WGS sequence"/>
</dbReference>
<name>A0AA37XFP1_9MICO</name>
<reference evidence="3" key="1">
    <citation type="journal article" date="2014" name="Int. J. Syst. Evol. Microbiol.">
        <title>Complete genome sequence of Corynebacterium casei LMG S-19264T (=DSM 44701T), isolated from a smear-ripened cheese.</title>
        <authorList>
            <consortium name="US DOE Joint Genome Institute (JGI-PGF)"/>
            <person name="Walter F."/>
            <person name="Albersmeier A."/>
            <person name="Kalinowski J."/>
            <person name="Ruckert C."/>
        </authorList>
    </citation>
    <scope>NUCLEOTIDE SEQUENCE</scope>
    <source>
        <strain evidence="3">NBRC 112290</strain>
    </source>
</reference>
<dbReference type="EMBL" id="BSUM01000001">
    <property type="protein sequence ID" value="GMA32403.1"/>
    <property type="molecule type" value="Genomic_DNA"/>
</dbReference>
<feature type="transmembrane region" description="Helical" evidence="2">
    <location>
        <begin position="30"/>
        <end position="47"/>
    </location>
</feature>